<dbReference type="Proteomes" id="UP001338137">
    <property type="component" value="Unassembled WGS sequence"/>
</dbReference>
<sequence>MEKTIEKAVETKLYEVEFDIEKREGETSYSFLKVHVRTIDEEEAEKDAYLYAEKVLGIEESRLNCFNVEEI</sequence>
<protein>
    <submittedName>
        <fullName evidence="1">Uncharacterized protein</fullName>
    </submittedName>
</protein>
<evidence type="ECO:0000313" key="2">
    <source>
        <dbReference type="Proteomes" id="UP001338137"/>
    </source>
</evidence>
<name>A0ABU6FY26_9BACL</name>
<reference evidence="1 2" key="1">
    <citation type="submission" date="2023-03" db="EMBL/GenBank/DDBJ databases">
        <title>Bacillus Genome Sequencing.</title>
        <authorList>
            <person name="Dunlap C."/>
        </authorList>
    </citation>
    <scope>NUCLEOTIDE SEQUENCE [LARGE SCALE GENOMIC DNA]</scope>
    <source>
        <strain evidence="1 2">BD-533</strain>
    </source>
</reference>
<dbReference type="RefSeq" id="WP_326071222.1">
    <property type="nucleotide sequence ID" value="NZ_JARLKY010000013.1"/>
</dbReference>
<proteinExistence type="predicted"/>
<accession>A0ABU6FY26</accession>
<keyword evidence="2" id="KW-1185">Reference proteome</keyword>
<organism evidence="1 2">
    <name type="scientific">Paenibacillus alba</name>
    <dbReference type="NCBI Taxonomy" id="1197127"/>
    <lineage>
        <taxon>Bacteria</taxon>
        <taxon>Bacillati</taxon>
        <taxon>Bacillota</taxon>
        <taxon>Bacilli</taxon>
        <taxon>Bacillales</taxon>
        <taxon>Paenibacillaceae</taxon>
        <taxon>Paenibacillus</taxon>
    </lineage>
</organism>
<dbReference type="EMBL" id="JARLKY010000013">
    <property type="protein sequence ID" value="MEC0226820.1"/>
    <property type="molecule type" value="Genomic_DNA"/>
</dbReference>
<comment type="caution">
    <text evidence="1">The sequence shown here is derived from an EMBL/GenBank/DDBJ whole genome shotgun (WGS) entry which is preliminary data.</text>
</comment>
<evidence type="ECO:0000313" key="1">
    <source>
        <dbReference type="EMBL" id="MEC0226820.1"/>
    </source>
</evidence>
<gene>
    <name evidence="1" type="ORF">P4I72_06775</name>
</gene>